<gene>
    <name evidence="1" type="ORF">BOKJ2_LOCUS6916</name>
</gene>
<evidence type="ECO:0000313" key="1">
    <source>
        <dbReference type="EMBL" id="CAD5217095.1"/>
    </source>
</evidence>
<protein>
    <submittedName>
        <fullName evidence="1">Uncharacterized protein</fullName>
    </submittedName>
</protein>
<accession>A0A811KN84</accession>
<dbReference type="Proteomes" id="UP000783686">
    <property type="component" value="Unassembled WGS sequence"/>
</dbReference>
<name>A0A811KN84_9BILA</name>
<evidence type="ECO:0000313" key="2">
    <source>
        <dbReference type="Proteomes" id="UP000614601"/>
    </source>
</evidence>
<dbReference type="EMBL" id="CAJFDH010000003">
    <property type="protein sequence ID" value="CAD5217095.1"/>
    <property type="molecule type" value="Genomic_DNA"/>
</dbReference>
<proteinExistence type="predicted"/>
<reference evidence="1" key="1">
    <citation type="submission" date="2020-09" db="EMBL/GenBank/DDBJ databases">
        <authorList>
            <person name="Kikuchi T."/>
        </authorList>
    </citation>
    <scope>NUCLEOTIDE SEQUENCE</scope>
    <source>
        <strain evidence="1">SH1</strain>
    </source>
</reference>
<dbReference type="EMBL" id="CAJFCW020000003">
    <property type="protein sequence ID" value="CAG9107092.1"/>
    <property type="molecule type" value="Genomic_DNA"/>
</dbReference>
<comment type="caution">
    <text evidence="1">The sequence shown here is derived from an EMBL/GenBank/DDBJ whole genome shotgun (WGS) entry which is preliminary data.</text>
</comment>
<keyword evidence="2" id="KW-1185">Reference proteome</keyword>
<dbReference type="Proteomes" id="UP000614601">
    <property type="component" value="Unassembled WGS sequence"/>
</dbReference>
<dbReference type="AlphaFoldDB" id="A0A811KN84"/>
<organism evidence="1 2">
    <name type="scientific">Bursaphelenchus okinawaensis</name>
    <dbReference type="NCBI Taxonomy" id="465554"/>
    <lineage>
        <taxon>Eukaryota</taxon>
        <taxon>Metazoa</taxon>
        <taxon>Ecdysozoa</taxon>
        <taxon>Nematoda</taxon>
        <taxon>Chromadorea</taxon>
        <taxon>Rhabditida</taxon>
        <taxon>Tylenchina</taxon>
        <taxon>Tylenchomorpha</taxon>
        <taxon>Aphelenchoidea</taxon>
        <taxon>Aphelenchoididae</taxon>
        <taxon>Bursaphelenchus</taxon>
    </lineage>
</organism>
<sequence length="326" mass="37615">MVLAVSPEPLVTILSEVVYNTTERNDSPINIDVGNVILKCNAKEVMVIFENIKPFNGQIYATLVDKEKRLNTIKIKKGNYTSIQMPICTYNNNDFSSSTRLLPCELKFNQLVVNIFIITNTFNSKHLITWADIGLQARCDYRKHAISQSFNGQVEKLFPTKKSTDLITFNSHYSIILEIGDIRRAPGTLANLVDFTFTRIDNDTDFVIKVCKLGIPRLDRWQDIIVDNYPVLKFYLLLYQDGIVNIKPNVKKFSTQLFSLAYDDFSPQTMELRCSFEECPVGGCDSKPCALPQRLKRLKKRFKQKLRPKKLTRRPVRLRSLKLYQK</sequence>
<dbReference type="OrthoDB" id="10374352at2759"/>